<dbReference type="OrthoDB" id="8068875at2759"/>
<evidence type="ECO:0000256" key="9">
    <source>
        <dbReference type="SAM" id="Coils"/>
    </source>
</evidence>
<dbReference type="Pfam" id="PF00632">
    <property type="entry name" value="HECT"/>
    <property type="match status" value="1"/>
</dbReference>
<dbReference type="GO" id="GO:0016567">
    <property type="term" value="P:protein ubiquitination"/>
    <property type="evidence" value="ECO:0007669"/>
    <property type="project" value="TreeGrafter"/>
</dbReference>
<comment type="caution">
    <text evidence="13">The sequence shown here is derived from an EMBL/GenBank/DDBJ whole genome shotgun (WGS) entry which is preliminary data.</text>
</comment>
<feature type="domain" description="MATH" evidence="11">
    <location>
        <begin position="38"/>
        <end position="168"/>
    </location>
</feature>
<feature type="domain" description="MATH" evidence="11">
    <location>
        <begin position="514"/>
        <end position="652"/>
    </location>
</feature>
<keyword evidence="6 7" id="KW-0833">Ubl conjugation pathway</keyword>
<dbReference type="CDD" id="cd00078">
    <property type="entry name" value="HECTc"/>
    <property type="match status" value="1"/>
</dbReference>
<dbReference type="FunFam" id="3.90.1750.10:FF:000079">
    <property type="entry name" value="E3 ubiquitin-protein ligase"/>
    <property type="match status" value="1"/>
</dbReference>
<comment type="catalytic activity">
    <reaction evidence="1">
        <text>S-ubiquitinyl-[E2 ubiquitin-conjugating enzyme]-L-cysteine + [acceptor protein]-L-lysine = [E2 ubiquitin-conjugating enzyme]-L-cysteine + N(6)-ubiquitinyl-[acceptor protein]-L-lysine.</text>
        <dbReference type="EC" id="2.3.2.26"/>
    </reaction>
</comment>
<dbReference type="FunFam" id="3.30.2410.10:FF:000009">
    <property type="entry name" value="Probable E3 ubiquitin-protein ligase HECTD2"/>
    <property type="match status" value="1"/>
</dbReference>
<protein>
    <recommendedName>
        <fullName evidence="3">HECT-type E3 ubiquitin transferase</fullName>
        <ecNumber evidence="3">2.3.2.26</ecNumber>
    </recommendedName>
</protein>
<dbReference type="GO" id="GO:0061630">
    <property type="term" value="F:ubiquitin protein ligase activity"/>
    <property type="evidence" value="ECO:0007669"/>
    <property type="project" value="UniProtKB-EC"/>
</dbReference>
<dbReference type="SUPFAM" id="SSF56204">
    <property type="entry name" value="Hect, E3 ligase catalytic domain"/>
    <property type="match status" value="1"/>
</dbReference>
<dbReference type="Proteomes" id="UP000193944">
    <property type="component" value="Unassembled WGS sequence"/>
</dbReference>
<evidence type="ECO:0000313" key="13">
    <source>
        <dbReference type="EMBL" id="ORX62479.1"/>
    </source>
</evidence>
<gene>
    <name evidence="13" type="ORF">BCR32DRAFT_227132</name>
</gene>
<dbReference type="EMBL" id="MCFG01000683">
    <property type="protein sequence ID" value="ORX62479.1"/>
    <property type="molecule type" value="Genomic_DNA"/>
</dbReference>
<feature type="domain" description="HECT" evidence="12">
    <location>
        <begin position="973"/>
        <end position="1310"/>
    </location>
</feature>
<feature type="domain" description="SH3" evidence="10">
    <location>
        <begin position="847"/>
        <end position="910"/>
    </location>
</feature>
<evidence type="ECO:0000259" key="10">
    <source>
        <dbReference type="PROSITE" id="PS50002"/>
    </source>
</evidence>
<proteinExistence type="predicted"/>
<dbReference type="SUPFAM" id="SSF50044">
    <property type="entry name" value="SH3-domain"/>
    <property type="match status" value="1"/>
</dbReference>
<name>A0A1Y1VPI5_9FUNG</name>
<dbReference type="PROSITE" id="PS50237">
    <property type="entry name" value="HECT"/>
    <property type="match status" value="1"/>
</dbReference>
<dbReference type="Pfam" id="PF22486">
    <property type="entry name" value="MATH_2"/>
    <property type="match status" value="3"/>
</dbReference>
<organism evidence="13 14">
    <name type="scientific">Anaeromyces robustus</name>
    <dbReference type="NCBI Taxonomy" id="1754192"/>
    <lineage>
        <taxon>Eukaryota</taxon>
        <taxon>Fungi</taxon>
        <taxon>Fungi incertae sedis</taxon>
        <taxon>Chytridiomycota</taxon>
        <taxon>Chytridiomycota incertae sedis</taxon>
        <taxon>Neocallimastigomycetes</taxon>
        <taxon>Neocallimastigales</taxon>
        <taxon>Neocallimastigaceae</taxon>
        <taxon>Anaeromyces</taxon>
    </lineage>
</organism>
<evidence type="ECO:0000256" key="4">
    <source>
        <dbReference type="ARBA" id="ARBA00022443"/>
    </source>
</evidence>
<dbReference type="CDD" id="cd00121">
    <property type="entry name" value="MATH"/>
    <property type="match status" value="2"/>
</dbReference>
<dbReference type="SMART" id="SM00119">
    <property type="entry name" value="HECTc"/>
    <property type="match status" value="1"/>
</dbReference>
<dbReference type="GO" id="GO:0005737">
    <property type="term" value="C:cytoplasm"/>
    <property type="evidence" value="ECO:0007669"/>
    <property type="project" value="TreeGrafter"/>
</dbReference>
<dbReference type="InterPro" id="IPR035983">
    <property type="entry name" value="Hect_E3_ubiquitin_ligase"/>
</dbReference>
<reference evidence="13 14" key="1">
    <citation type="submission" date="2016-08" db="EMBL/GenBank/DDBJ databases">
        <title>A Parts List for Fungal Cellulosomes Revealed by Comparative Genomics.</title>
        <authorList>
            <consortium name="DOE Joint Genome Institute"/>
            <person name="Haitjema C.H."/>
            <person name="Gilmore S.P."/>
            <person name="Henske J.K."/>
            <person name="Solomon K.V."/>
            <person name="De Groot R."/>
            <person name="Kuo A."/>
            <person name="Mondo S.J."/>
            <person name="Salamov A.A."/>
            <person name="Labutti K."/>
            <person name="Zhao Z."/>
            <person name="Chiniquy J."/>
            <person name="Barry K."/>
            <person name="Brewer H.M."/>
            <person name="Purvine S.O."/>
            <person name="Wright A.T."/>
            <person name="Boxma B."/>
            <person name="Van Alen T."/>
            <person name="Hackstein J.H."/>
            <person name="Baker S.E."/>
            <person name="Grigoriev I.V."/>
            <person name="O'Malley M.A."/>
        </authorList>
    </citation>
    <scope>NUCLEOTIDE SEQUENCE [LARGE SCALE GENOMIC DNA]</scope>
    <source>
        <strain evidence="13 14">S4</strain>
    </source>
</reference>
<dbReference type="Gene3D" id="3.30.2410.10">
    <property type="entry name" value="Hect, E3 ligase catalytic domain"/>
    <property type="match status" value="1"/>
</dbReference>
<keyword evidence="14" id="KW-1185">Reference proteome</keyword>
<evidence type="ECO:0000256" key="2">
    <source>
        <dbReference type="ARBA" id="ARBA00004906"/>
    </source>
</evidence>
<dbReference type="STRING" id="1754192.A0A1Y1VPI5"/>
<keyword evidence="5" id="KW-0808">Transferase</keyword>
<sequence>MSLLSRNKKTKSNNKEQKELVDKLGNDIDNEDLEILNEGIYEWKIKNWSQLTDKICSPEFNIGGFKWKLQINVHNKNNNNEHISLYLNNVDIQYDSLCYINTKYIFFIRNYYDYSCIQYGDSLSNCYSKNNYSFGNEKFIEKSKLFTKHEDLKKALVENDRCVVGVYIRTFKCRKEQYMENIKSCINDENHEILNEFFYEWKINNWDKLSNNEYSPEFYIENHKWKLKLCKNSFKPVISLENLDSLTDNTVHICSKFVFFVRNSDNYDYYHYYDSYSKSFNYFNKEKNSYKQNLESNLFLSKKGGLNKYLIENNSFVVGVFIRTYKYNEVQIKNELDYFIKYYGFYEILSEGFYEWNIEDWEQISNIKYSPEFIIDNHKWQLELRQNGIEDDNYISLYLNNLDVMDDPSCHICIKQVFYIRNYNDCSYFYYQGKKGESSKSILYYNQKNNSHGYHQFIKKSELFSKNENSNKSLVENNKCVIGVYFRESNYMKDQFKDELKSLLDNENLKVESEGLYEWNIENWQNLNEKELNRSFNFKNFIFGRHKWMLQLYPDGHGDINKDYVSLYLKNIDDENINFSHICTKAILYIRNYNNNSCYIFKELPITYYNETYNISGFDQFIEKSKLFISNNENSNKSALIENDKCVIGSFIRTYEYKEVKKEFKEFKSKLANKINNENHQVLEEILHEFKIENWDPFTNDEYNSTFIIGNYKWKLEIHSNGNDEDEENSDYVKVILKNLDVENNDSINICAKSVIFIKHSCDYSCFTSLNNESFIYYNKNNNSISFNISKSKLFTKMKEFMYKSIIEYNKCIAGVFLRIYEYKEAKEKKEIEKKQKDVENIENLLKSSSLVIAISNFTAYEYDQLDIRKDEFLIVTDWNYKDGWVYGYRKDNKKEKGIFPKIFVKICNENRKEENILRNEIITPEYRISFENKVKQFRSQNDMKMINNSETRIIINRNNLFNDAFTKIMNKSPEELKKLLRIKYKDEEGIDAGGLLRDFFNQISKEIGNPDYSLLQYSNDNSYELEINPKSNIVVPDHLKYFKFIGRIMGLAIFHKQYLSLTFTLLFYKKILNKPLEFPDLKYVDLEIYKNINWLRENEGAGNLSLTFSIENEDCYGNRKKIELKPNGANIDVNDLNKEEYIKLVVENKLNDRNDEEQLNSIKEGFYEIIPKNINSIFDELDLKYLISGINEIDVDDWEENTDYEGYNKNDITIINFWKCVREFSNDKRKSLLLFATGNSQVPVTGFKDLQGNGNIQHFRLKKYGAEDDLPISHTCFNRIDLPPYTTYTQLKQKLLRAITEGVKSFEME</sequence>
<evidence type="ECO:0000256" key="7">
    <source>
        <dbReference type="PROSITE-ProRule" id="PRU00104"/>
    </source>
</evidence>
<dbReference type="InterPro" id="IPR001452">
    <property type="entry name" value="SH3_domain"/>
</dbReference>
<evidence type="ECO:0000313" key="14">
    <source>
        <dbReference type="Proteomes" id="UP000193944"/>
    </source>
</evidence>
<dbReference type="SMART" id="SM00061">
    <property type="entry name" value="MATH"/>
    <property type="match status" value="3"/>
</dbReference>
<dbReference type="FunFam" id="3.30.2160.10:FF:000001">
    <property type="entry name" value="E3 ubiquitin-protein ligase NEDD4-like"/>
    <property type="match status" value="1"/>
</dbReference>
<dbReference type="Gene3D" id="2.30.30.40">
    <property type="entry name" value="SH3 Domains"/>
    <property type="match status" value="1"/>
</dbReference>
<evidence type="ECO:0000256" key="5">
    <source>
        <dbReference type="ARBA" id="ARBA00022679"/>
    </source>
</evidence>
<dbReference type="SMART" id="SM00326">
    <property type="entry name" value="SH3"/>
    <property type="match status" value="1"/>
</dbReference>
<comment type="pathway">
    <text evidence="2">Protein modification; protein ubiquitination.</text>
</comment>
<dbReference type="InterPro" id="IPR050409">
    <property type="entry name" value="E3_ubiq-protein_ligase"/>
</dbReference>
<feature type="coiled-coil region" evidence="9">
    <location>
        <begin position="7"/>
        <end position="34"/>
    </location>
</feature>
<evidence type="ECO:0000256" key="1">
    <source>
        <dbReference type="ARBA" id="ARBA00000885"/>
    </source>
</evidence>
<evidence type="ECO:0000259" key="11">
    <source>
        <dbReference type="PROSITE" id="PS50144"/>
    </source>
</evidence>
<dbReference type="GO" id="GO:0006511">
    <property type="term" value="P:ubiquitin-dependent protein catabolic process"/>
    <property type="evidence" value="ECO:0007669"/>
    <property type="project" value="TreeGrafter"/>
</dbReference>
<evidence type="ECO:0000259" key="12">
    <source>
        <dbReference type="PROSITE" id="PS50237"/>
    </source>
</evidence>
<reference evidence="13 14" key="2">
    <citation type="submission" date="2016-08" db="EMBL/GenBank/DDBJ databases">
        <title>Pervasive Adenine N6-methylation of Active Genes in Fungi.</title>
        <authorList>
            <consortium name="DOE Joint Genome Institute"/>
            <person name="Mondo S.J."/>
            <person name="Dannebaum R.O."/>
            <person name="Kuo R.C."/>
            <person name="Labutti K."/>
            <person name="Haridas S."/>
            <person name="Kuo A."/>
            <person name="Salamov A."/>
            <person name="Ahrendt S.R."/>
            <person name="Lipzen A."/>
            <person name="Sullivan W."/>
            <person name="Andreopoulos W.B."/>
            <person name="Clum A."/>
            <person name="Lindquist E."/>
            <person name="Daum C."/>
            <person name="Ramamoorthy G.K."/>
            <person name="Gryganskyi A."/>
            <person name="Culley D."/>
            <person name="Magnuson J.K."/>
            <person name="James T.Y."/>
            <person name="O'Malley M.A."/>
            <person name="Stajich J.E."/>
            <person name="Spatafora J.W."/>
            <person name="Visel A."/>
            <person name="Grigoriev I.V."/>
        </authorList>
    </citation>
    <scope>NUCLEOTIDE SEQUENCE [LARGE SCALE GENOMIC DNA]</scope>
    <source>
        <strain evidence="13 14">S4</strain>
    </source>
</reference>
<evidence type="ECO:0000256" key="3">
    <source>
        <dbReference type="ARBA" id="ARBA00012485"/>
    </source>
</evidence>
<feature type="domain" description="MATH" evidence="11">
    <location>
        <begin position="351"/>
        <end position="486"/>
    </location>
</feature>
<dbReference type="InterPro" id="IPR036028">
    <property type="entry name" value="SH3-like_dom_sf"/>
</dbReference>
<evidence type="ECO:0000256" key="6">
    <source>
        <dbReference type="ARBA" id="ARBA00022786"/>
    </source>
</evidence>
<dbReference type="SUPFAM" id="SSF49599">
    <property type="entry name" value="TRAF domain-like"/>
    <property type="match status" value="5"/>
</dbReference>
<accession>A0A1Y1VPI5</accession>
<dbReference type="InterPro" id="IPR008974">
    <property type="entry name" value="TRAF-like"/>
</dbReference>
<dbReference type="PROSITE" id="PS50002">
    <property type="entry name" value="SH3"/>
    <property type="match status" value="1"/>
</dbReference>
<dbReference type="PROSITE" id="PS50144">
    <property type="entry name" value="MATH"/>
    <property type="match status" value="3"/>
</dbReference>
<keyword evidence="4 8" id="KW-0728">SH3 domain</keyword>
<dbReference type="EC" id="2.3.2.26" evidence="3"/>
<dbReference type="PANTHER" id="PTHR11254:SF440">
    <property type="entry name" value="E3 UBIQUITIN-PROTEIN LIGASE NEDD-4"/>
    <property type="match status" value="1"/>
</dbReference>
<dbReference type="Gene3D" id="3.30.2160.10">
    <property type="entry name" value="Hect, E3 ligase catalytic domain"/>
    <property type="match status" value="1"/>
</dbReference>
<dbReference type="Gene3D" id="2.60.210.10">
    <property type="entry name" value="Apoptosis, Tumor Necrosis Factor Receptor Associated Protein 2, Chain A"/>
    <property type="match status" value="5"/>
</dbReference>
<dbReference type="PANTHER" id="PTHR11254">
    <property type="entry name" value="HECT DOMAIN UBIQUITIN-PROTEIN LIGASE"/>
    <property type="match status" value="1"/>
</dbReference>
<dbReference type="InterPro" id="IPR002083">
    <property type="entry name" value="MATH/TRAF_dom"/>
</dbReference>
<keyword evidence="9" id="KW-0175">Coiled coil</keyword>
<evidence type="ECO:0000256" key="8">
    <source>
        <dbReference type="PROSITE-ProRule" id="PRU00192"/>
    </source>
</evidence>
<dbReference type="Gene3D" id="3.90.1750.10">
    <property type="entry name" value="Hect, E3 ligase catalytic domains"/>
    <property type="match status" value="1"/>
</dbReference>
<feature type="active site" description="Glycyl thioester intermediate" evidence="7">
    <location>
        <position position="1277"/>
    </location>
</feature>
<dbReference type="InterPro" id="IPR000569">
    <property type="entry name" value="HECT_dom"/>
</dbReference>